<dbReference type="InterPro" id="IPR039931">
    <property type="entry name" value="EEIG1/2-like"/>
</dbReference>
<evidence type="ECO:0000259" key="2">
    <source>
        <dbReference type="PROSITE" id="PS51840"/>
    </source>
</evidence>
<dbReference type="Pfam" id="PF10358">
    <property type="entry name" value="NT-C2"/>
    <property type="match status" value="1"/>
</dbReference>
<evidence type="ECO:0000313" key="3">
    <source>
        <dbReference type="EMBL" id="PKX94710.1"/>
    </source>
</evidence>
<dbReference type="STRING" id="1392255.A0A2I1CAR2"/>
<dbReference type="GeneID" id="36533030"/>
<dbReference type="OMA" id="RDCWHLG"/>
<dbReference type="Proteomes" id="UP000234474">
    <property type="component" value="Unassembled WGS sequence"/>
</dbReference>
<comment type="caution">
    <text evidence="3">The sequence shown here is derived from an EMBL/GenBank/DDBJ whole genome shotgun (WGS) entry which is preliminary data.</text>
</comment>
<dbReference type="Pfam" id="PF20776">
    <property type="entry name" value="SLS1_N"/>
    <property type="match status" value="1"/>
</dbReference>
<feature type="region of interest" description="Disordered" evidence="1">
    <location>
        <begin position="266"/>
        <end position="340"/>
    </location>
</feature>
<dbReference type="PANTHER" id="PTHR21456:SF1">
    <property type="entry name" value="C2 NT-TYPE DOMAIN-CONTAINING PROTEIN"/>
    <property type="match status" value="1"/>
</dbReference>
<name>A0A2I1CAR2_ASPN1</name>
<feature type="domain" description="C2 NT-type" evidence="2">
    <location>
        <begin position="22"/>
        <end position="166"/>
    </location>
</feature>
<accession>A0A2I1CAR2</accession>
<feature type="compositionally biased region" description="Basic and acidic residues" evidence="1">
    <location>
        <begin position="270"/>
        <end position="298"/>
    </location>
</feature>
<keyword evidence="4" id="KW-1185">Reference proteome</keyword>
<dbReference type="RefSeq" id="XP_024683305.1">
    <property type="nucleotide sequence ID" value="XM_024825705.1"/>
</dbReference>
<dbReference type="PANTHER" id="PTHR21456">
    <property type="entry name" value="FAMILY WITH SEQUENCE SIMILARITY 102"/>
    <property type="match status" value="1"/>
</dbReference>
<feature type="region of interest" description="Disordered" evidence="1">
    <location>
        <begin position="437"/>
        <end position="468"/>
    </location>
</feature>
<evidence type="ECO:0000256" key="1">
    <source>
        <dbReference type="SAM" id="MobiDB-lite"/>
    </source>
</evidence>
<dbReference type="InterPro" id="IPR019448">
    <property type="entry name" value="NT-C2"/>
</dbReference>
<protein>
    <recommendedName>
        <fullName evidence="2">C2 NT-type domain-containing protein</fullName>
    </recommendedName>
</protein>
<dbReference type="VEuPathDB" id="FungiDB:P174DRAFT_431611"/>
<reference evidence="4" key="1">
    <citation type="journal article" date="2018" name="Proc. Natl. Acad. Sci. U.S.A.">
        <title>Linking secondary metabolites to gene clusters through genome sequencing of six diverse Aspergillus species.</title>
        <authorList>
            <person name="Kaerboelling I."/>
            <person name="Vesth T.C."/>
            <person name="Frisvad J.C."/>
            <person name="Nybo J.L."/>
            <person name="Theobald S."/>
            <person name="Kuo A."/>
            <person name="Bowyer P."/>
            <person name="Matsuda Y."/>
            <person name="Mondo S."/>
            <person name="Lyhne E.K."/>
            <person name="Kogle M.E."/>
            <person name="Clum A."/>
            <person name="Lipzen A."/>
            <person name="Salamov A."/>
            <person name="Ngan C.Y."/>
            <person name="Daum C."/>
            <person name="Chiniquy J."/>
            <person name="Barry K."/>
            <person name="LaButti K."/>
            <person name="Haridas S."/>
            <person name="Simmons B.A."/>
            <person name="Magnuson J.K."/>
            <person name="Mortensen U.H."/>
            <person name="Larsen T.O."/>
            <person name="Grigoriev I.V."/>
            <person name="Baker S.E."/>
            <person name="Andersen M.R."/>
        </authorList>
    </citation>
    <scope>NUCLEOTIDE SEQUENCE [LARGE SCALE GENOMIC DNA]</scope>
    <source>
        <strain evidence="4">IBT 16806</strain>
    </source>
</reference>
<dbReference type="InterPro" id="IPR048748">
    <property type="entry name" value="SLS1_KH2"/>
</dbReference>
<proteinExistence type="predicted"/>
<evidence type="ECO:0000313" key="4">
    <source>
        <dbReference type="Proteomes" id="UP000234474"/>
    </source>
</evidence>
<dbReference type="EMBL" id="MSZS01000004">
    <property type="protein sequence ID" value="PKX94710.1"/>
    <property type="molecule type" value="Genomic_DNA"/>
</dbReference>
<dbReference type="Pfam" id="PF20777">
    <property type="entry name" value="KH_SLS1_2"/>
    <property type="match status" value="1"/>
</dbReference>
<gene>
    <name evidence="3" type="ORF">P174DRAFT_431611</name>
</gene>
<dbReference type="InterPro" id="IPR048401">
    <property type="entry name" value="SLS1_C"/>
</dbReference>
<dbReference type="OrthoDB" id="3365224at2759"/>
<dbReference type="AlphaFoldDB" id="A0A2I1CAR2"/>
<dbReference type="Pfam" id="PF20778">
    <property type="entry name" value="SLS1_C"/>
    <property type="match status" value="1"/>
</dbReference>
<dbReference type="InterPro" id="IPR048400">
    <property type="entry name" value="SLS1_N"/>
</dbReference>
<organism evidence="3 4">
    <name type="scientific">Aspergillus novofumigatus (strain IBT 16806)</name>
    <dbReference type="NCBI Taxonomy" id="1392255"/>
    <lineage>
        <taxon>Eukaryota</taxon>
        <taxon>Fungi</taxon>
        <taxon>Dikarya</taxon>
        <taxon>Ascomycota</taxon>
        <taxon>Pezizomycotina</taxon>
        <taxon>Eurotiomycetes</taxon>
        <taxon>Eurotiomycetidae</taxon>
        <taxon>Eurotiales</taxon>
        <taxon>Aspergillaceae</taxon>
        <taxon>Aspergillus</taxon>
        <taxon>Aspergillus subgen. Fumigati</taxon>
    </lineage>
</organism>
<dbReference type="PROSITE" id="PS51840">
    <property type="entry name" value="C2_NT"/>
    <property type="match status" value="1"/>
</dbReference>
<sequence length="1168" mass="132758">MQAFVPKNRRPRFEFILRVSLTGLMYHRFLLTEIFTQIIDLNNVPLVSGTAFVKWRLPSSSTAEHHGHTDKAIIIDHRAYWNYEKTLQVRLTIDRNQMLHECELVLDILQEFGAGGHGDKNLLGRIRLNLAEYVDKSDDEEGIVRRYLMQDSKVNSTLRVGIVMRQIDGDRNFTTYVLLLRIMTGLLLIASSPPLRSAAVFAGIAGVVSSEQTDHDELGRLPSINTQSREVADMQDMYRRTLAASWLSGTDDIPADKLIEDLFATGSCDNDEHPDARSRRTVDNNNKLHPDRNTDTRQTRSGNRLSPSFERRPKSLSSQFRNESKGSDSSGHIRKGGSIQEQLYDNANGKAWKSRSEVDELSEFERVLTDKIACKASRNYRLRRISWSGWLEAIRPFFHMLTRFSRPGAGRLACQYISPCREILRSSTSRQRDAFVRYQNTATDPEDEPSSRRRSRSRWANQKEYPRSQKVTLDVDSLGKPGEIVVVPHRTRRRRNSEVKRDTSDKSALPFMLEDIEIKDTVLESATINESIQSFREPHRPHDKLSANDWEDLRNRLQSSFTFQQLSDYIQEAKQEALVQKDAEPRSENTPTAVWRPGTSVFLETGPVSQGSFADRVAVTQALKGKQLLAERILRDCWQLGVAGEVGQIDIRLPAHSLSLLLNSEHFSFEELASLHDAKIDVTRSLGLIRVTGTQHTCESIREIIYDATNRIRQEDVDLPTPNNATSKSGRIFTPDFLAWVSKIYGVAFDQEPSQGVIKMFYLAENREDADNARRTLNLAIYNTTSPAIPFGTYLSATQSASAYNVDSEQNVPWFDRQKAWFRWAMSSTQSSETKILDTPYFDKHQSLLSDELLKLLRKSSPSSERDGISETVVAAVGQCLFLHKPSFEIQTLSASQLGKLHLPRTFTTDVPRVTSFLRTLKPRLPDDDQQFYLFRLIPTAAHANIFPRLELEVTLPGSHPSSVSDTQIGIRSVKAELAESSVDYLLPENGLDLRFTRKLYRDLLHGHSENESAADVTVESLREYLQGIFYRYMNSEGEAPLPVFTHVPLPNDLLKGTFNSEPDNSGNHTAAEYMFMPVNDLRGTRIHRYDFNGQQLNYAFYESGPFNPYRTTDIFLDVDLTEGDRSTSPPAEDAMSPDPLHREFNTFYGAACSLAFELDRAWRIDSV</sequence>